<evidence type="ECO:0000259" key="1">
    <source>
        <dbReference type="PROSITE" id="PS50089"/>
    </source>
</evidence>
<dbReference type="Proteomes" id="UP000546162">
    <property type="component" value="Unassembled WGS sequence"/>
</dbReference>
<dbReference type="SUPFAM" id="SSF57850">
    <property type="entry name" value="RING/U-box"/>
    <property type="match status" value="1"/>
</dbReference>
<keyword evidence="3" id="KW-1185">Reference proteome</keyword>
<comment type="caution">
    <text evidence="2">The sequence shown here is derived from an EMBL/GenBank/DDBJ whole genome shotgun (WGS) entry which is preliminary data.</text>
</comment>
<dbReference type="Pfam" id="PF14447">
    <property type="entry name" value="Prok-RING_4"/>
    <property type="match status" value="1"/>
</dbReference>
<evidence type="ECO:0000313" key="3">
    <source>
        <dbReference type="Proteomes" id="UP000546162"/>
    </source>
</evidence>
<protein>
    <recommendedName>
        <fullName evidence="1">RING-type domain-containing protein</fullName>
    </recommendedName>
</protein>
<feature type="domain" description="RING-type" evidence="1">
    <location>
        <begin position="116"/>
        <end position="151"/>
    </location>
</feature>
<dbReference type="CDD" id="cd06974">
    <property type="entry name" value="TerD_like"/>
    <property type="match status" value="1"/>
</dbReference>
<name>A0A7W7GQR5_9ACTN</name>
<dbReference type="InterPro" id="IPR001841">
    <property type="entry name" value="Znf_RING"/>
</dbReference>
<dbReference type="EMBL" id="JACHNB010000001">
    <property type="protein sequence ID" value="MBB4736596.1"/>
    <property type="molecule type" value="Genomic_DNA"/>
</dbReference>
<gene>
    <name evidence="2" type="ORF">BJY16_000055</name>
</gene>
<dbReference type="AlphaFoldDB" id="A0A7W7GQR5"/>
<organism evidence="2 3">
    <name type="scientific">Actinoplanes octamycinicus</name>
    <dbReference type="NCBI Taxonomy" id="135948"/>
    <lineage>
        <taxon>Bacteria</taxon>
        <taxon>Bacillati</taxon>
        <taxon>Actinomycetota</taxon>
        <taxon>Actinomycetes</taxon>
        <taxon>Micromonosporales</taxon>
        <taxon>Micromonosporaceae</taxon>
        <taxon>Actinoplanes</taxon>
    </lineage>
</organism>
<proteinExistence type="predicted"/>
<dbReference type="PANTHER" id="PTHR32097:SF18">
    <property type="entry name" value="RING-TYPE DOMAIN-CONTAINING PROTEIN"/>
    <property type="match status" value="1"/>
</dbReference>
<reference evidence="2 3" key="1">
    <citation type="submission" date="2020-08" db="EMBL/GenBank/DDBJ databases">
        <title>Sequencing the genomes of 1000 actinobacteria strains.</title>
        <authorList>
            <person name="Klenk H.-P."/>
        </authorList>
    </citation>
    <scope>NUCLEOTIDE SEQUENCE [LARGE SCALE GENOMIC DNA]</scope>
    <source>
        <strain evidence="2 3">DSM 45809</strain>
    </source>
</reference>
<dbReference type="PANTHER" id="PTHR32097">
    <property type="entry name" value="CAMP-BINDING PROTEIN 1-RELATED"/>
    <property type="match status" value="1"/>
</dbReference>
<dbReference type="InterPro" id="IPR003325">
    <property type="entry name" value="TerD"/>
</dbReference>
<dbReference type="InterPro" id="IPR051324">
    <property type="entry name" value="Stress/Tellurium_Resist"/>
</dbReference>
<sequence length="952" mass="100161">MDAVATIMLRRHHLVLPPPSGGPVPDGAAWTATVEADLAARGWVLHRDLRAALLTARPPARDSWAGWLLAALDDLVGADRDLTPLYRSFPDTPADIETVFVNRLLTHLFAAEGAPCVLCGRDEVGAPLDPCGHPVCPSCFPPAEFSGCPICGRRLAAGSGYLTMTAERDPGAPGPALRVRVLRLDTDPEKSAIEARDRIVTRSQALGAGDREDLRTLVARTDPHDLTWLHAHPGPVPRETRALVIAWALHATALTSLHAAVVGQARECWRTATDAARTLWAYSGGDPGLILPPRTAAPAVRGVRRPQVPVTRVRALTRPLRRAVLAHLDACGVAAAEDLQRHPTVWKRIGERLHPFERVSAFPAAAVAFAALRGTRTAAESALGRAVRAAVAAHPRRLVLVDEPDGRIGVRVRSHAGEVEAALEQGDVPGAVQLLAERPGTLWRRLDHLLRAAGADPAALAAVEAGARAGVARVAPAVVATASAELAGRDRTVRVPAAPAPVGAVGEALRAAAGAAPGGAVGEALRAAGAGSAGGVLRAAAGAVARLGRRRTGAAPIAARGAAPAPGTPRRLFFPASDVGRTWTEPERRDPLPSAPIAAVRAAADAELTRRAARLGRFDLAVLDATLADVPTPLRARVSSGGLASWPRGSLRDLPAGDRLRFYLHWEDTATHRVDLDLSGVFFDAAWQRMGHCDYTRLRYHGSAAVHSGDFTSAPPPAGATEYLELYLPALRELGVRYLAPVVFSYNDVPFELLSEAFAGFALPWAGGARHFDAARVVQRFDLRGNAKALMPMVIDVEERRLLWTEHSLASRGAFHDAGGHGGQLARAAADQWEYFTARPRPTLLDLAAWHAAGRAGRVVLAFPDGGYATLPPDAEVTAEAIRALAGAPRDSAPPDAAGRTVLAAVTDADTLGGYVPGRVAQGSVALTVTGQPDEPWQAADAAGLLGALTPE</sequence>
<evidence type="ECO:0000313" key="2">
    <source>
        <dbReference type="EMBL" id="MBB4736596.1"/>
    </source>
</evidence>
<dbReference type="PROSITE" id="PS50089">
    <property type="entry name" value="ZF_RING_2"/>
    <property type="match status" value="1"/>
</dbReference>
<accession>A0A7W7GQR5</accession>
<dbReference type="NCBIfam" id="NF041916">
    <property type="entry name" value="RING_SCO0854"/>
    <property type="match status" value="1"/>
</dbReference>
<dbReference type="RefSeq" id="WP_185037126.1">
    <property type="nucleotide sequence ID" value="NZ_BAABFG010000005.1"/>
</dbReference>